<dbReference type="RefSeq" id="WP_093832032.1">
    <property type="nucleotide sequence ID" value="NZ_FOLQ01000015.1"/>
</dbReference>
<evidence type="ECO:0000313" key="4">
    <source>
        <dbReference type="Proteomes" id="UP000198598"/>
    </source>
</evidence>
<evidence type="ECO:0000313" key="3">
    <source>
        <dbReference type="EMBL" id="SFE56870.1"/>
    </source>
</evidence>
<gene>
    <name evidence="3" type="ORF">SAMN05216167_115135</name>
</gene>
<evidence type="ECO:0000256" key="1">
    <source>
        <dbReference type="SAM" id="Coils"/>
    </source>
</evidence>
<accession>A0A1I2BNP5</accession>
<protein>
    <submittedName>
        <fullName evidence="3">PRTRC system protein E</fullName>
    </submittedName>
</protein>
<dbReference type="InterPro" id="IPR022273">
    <property type="entry name" value="PRTRC_protein-E"/>
</dbReference>
<dbReference type="OrthoDB" id="1050181at2"/>
<keyword evidence="1" id="KW-0175">Coiled coil</keyword>
<reference evidence="3 4" key="1">
    <citation type="submission" date="2016-10" db="EMBL/GenBank/DDBJ databases">
        <authorList>
            <person name="de Groot N.N."/>
        </authorList>
    </citation>
    <scope>NUCLEOTIDE SEQUENCE [LARGE SCALE GENOMIC DNA]</scope>
    <source>
        <strain evidence="3 4">DSM 26130</strain>
    </source>
</reference>
<dbReference type="STRING" id="662367.SAMN05216167_115135"/>
<dbReference type="Proteomes" id="UP000198598">
    <property type="component" value="Unassembled WGS sequence"/>
</dbReference>
<organism evidence="3 4">
    <name type="scientific">Spirosoma endophyticum</name>
    <dbReference type="NCBI Taxonomy" id="662367"/>
    <lineage>
        <taxon>Bacteria</taxon>
        <taxon>Pseudomonadati</taxon>
        <taxon>Bacteroidota</taxon>
        <taxon>Cytophagia</taxon>
        <taxon>Cytophagales</taxon>
        <taxon>Cytophagaceae</taxon>
        <taxon>Spirosoma</taxon>
    </lineage>
</organism>
<dbReference type="AlphaFoldDB" id="A0A1I2BNP5"/>
<dbReference type="Pfam" id="PF19556">
    <property type="entry name" value="PRTRC_E"/>
    <property type="match status" value="1"/>
</dbReference>
<sequence length="201" mass="22432">MDFFQRLAALNLTGDLKLVITNTPNGQRVTLLLVNDQCGDEARKQIAPLNLTGTPTELDAEFFNIIEKPMQQASGLMVNLEAFQKSLEKTQQQSAKEKLEETSRKKAKEELKKAYDAAMKRVDELEKEKKYREAYAKTPDPEQHPDQAEIIRKKRAELLANFSQPGLFDAIPLPLASQPVLVENTSGVDTSTNATIESVTA</sequence>
<keyword evidence="4" id="KW-1185">Reference proteome</keyword>
<dbReference type="NCBIfam" id="TIGR03741">
    <property type="entry name" value="PRTRC_E"/>
    <property type="match status" value="1"/>
</dbReference>
<evidence type="ECO:0000259" key="2">
    <source>
        <dbReference type="Pfam" id="PF19556"/>
    </source>
</evidence>
<feature type="domain" description="ParB-related ThiF-related cassette protein E" evidence="2">
    <location>
        <begin position="2"/>
        <end position="170"/>
    </location>
</feature>
<proteinExistence type="predicted"/>
<name>A0A1I2BNP5_9BACT</name>
<dbReference type="EMBL" id="FOLQ01000015">
    <property type="protein sequence ID" value="SFE56870.1"/>
    <property type="molecule type" value="Genomic_DNA"/>
</dbReference>
<feature type="coiled-coil region" evidence="1">
    <location>
        <begin position="80"/>
        <end position="128"/>
    </location>
</feature>